<proteinExistence type="predicted"/>
<dbReference type="EMBL" id="JBHSZO010000005">
    <property type="protein sequence ID" value="MFC7217548.1"/>
    <property type="molecule type" value="Genomic_DNA"/>
</dbReference>
<gene>
    <name evidence="3" type="ORF">ACFQLX_05070</name>
</gene>
<evidence type="ECO:0000313" key="3">
    <source>
        <dbReference type="EMBL" id="MFC7217548.1"/>
    </source>
</evidence>
<keyword evidence="4" id="KW-1185">Reference proteome</keyword>
<keyword evidence="2" id="KW-0812">Transmembrane</keyword>
<evidence type="ECO:0000256" key="1">
    <source>
        <dbReference type="SAM" id="MobiDB-lite"/>
    </source>
</evidence>
<feature type="transmembrane region" description="Helical" evidence="2">
    <location>
        <begin position="55"/>
        <end position="75"/>
    </location>
</feature>
<feature type="compositionally biased region" description="Polar residues" evidence="1">
    <location>
        <begin position="1"/>
        <end position="14"/>
    </location>
</feature>
<reference evidence="4" key="1">
    <citation type="journal article" date="2019" name="Int. J. Syst. Evol. Microbiol.">
        <title>The Global Catalogue of Microorganisms (GCM) 10K type strain sequencing project: providing services to taxonomists for standard genome sequencing and annotation.</title>
        <authorList>
            <consortium name="The Broad Institute Genomics Platform"/>
            <consortium name="The Broad Institute Genome Sequencing Center for Infectious Disease"/>
            <person name="Wu L."/>
            <person name="Ma J."/>
        </authorList>
    </citation>
    <scope>NUCLEOTIDE SEQUENCE [LARGE SCALE GENOMIC DNA]</scope>
    <source>
        <strain evidence="4">CGMCC 1.13681</strain>
    </source>
</reference>
<feature type="region of interest" description="Disordered" evidence="1">
    <location>
        <begin position="1"/>
        <end position="32"/>
    </location>
</feature>
<sequence>MTSPGTASGTTEARTAQDPALDEDGAAAAPTPLRAGEAVAGAGARRLSPRQARRIRALTATVALVAVGIAMVLQLRSQPSLVTLGLYGAALTISGTAIMLSRIGRTRVAMAVLSLAVLLVGVVDPALR</sequence>
<evidence type="ECO:0000256" key="2">
    <source>
        <dbReference type="SAM" id="Phobius"/>
    </source>
</evidence>
<evidence type="ECO:0000313" key="4">
    <source>
        <dbReference type="Proteomes" id="UP001596413"/>
    </source>
</evidence>
<name>A0ABW2GD96_9ACTN</name>
<feature type="transmembrane region" description="Helical" evidence="2">
    <location>
        <begin position="81"/>
        <end position="101"/>
    </location>
</feature>
<comment type="caution">
    <text evidence="3">The sequence shown here is derived from an EMBL/GenBank/DDBJ whole genome shotgun (WGS) entry which is preliminary data.</text>
</comment>
<dbReference type="Proteomes" id="UP001596413">
    <property type="component" value="Unassembled WGS sequence"/>
</dbReference>
<organism evidence="3 4">
    <name type="scientific">Streptomyces polyrhachis</name>
    <dbReference type="NCBI Taxonomy" id="1282885"/>
    <lineage>
        <taxon>Bacteria</taxon>
        <taxon>Bacillati</taxon>
        <taxon>Actinomycetota</taxon>
        <taxon>Actinomycetes</taxon>
        <taxon>Kitasatosporales</taxon>
        <taxon>Streptomycetaceae</taxon>
        <taxon>Streptomyces</taxon>
    </lineage>
</organism>
<keyword evidence="2" id="KW-0472">Membrane</keyword>
<protein>
    <submittedName>
        <fullName evidence="3">Uncharacterized protein</fullName>
    </submittedName>
</protein>
<dbReference type="RefSeq" id="WP_386412365.1">
    <property type="nucleotide sequence ID" value="NZ_JBHSZO010000005.1"/>
</dbReference>
<accession>A0ABW2GD96</accession>
<feature type="transmembrane region" description="Helical" evidence="2">
    <location>
        <begin position="108"/>
        <end position="127"/>
    </location>
</feature>
<keyword evidence="2" id="KW-1133">Transmembrane helix</keyword>